<dbReference type="GeneID" id="127751017"/>
<evidence type="ECO:0000313" key="2">
    <source>
        <dbReference type="Proteomes" id="UP000504606"/>
    </source>
</evidence>
<dbReference type="Proteomes" id="UP000504606">
    <property type="component" value="Unplaced"/>
</dbReference>
<evidence type="ECO:0000313" key="3">
    <source>
        <dbReference type="RefSeq" id="XP_052129838.1"/>
    </source>
</evidence>
<name>A0A9C6XSV4_FRAOC</name>
<proteinExistence type="predicted"/>
<protein>
    <submittedName>
        <fullName evidence="3">Uncharacterized protein LOC127751017</fullName>
    </submittedName>
</protein>
<evidence type="ECO:0000256" key="1">
    <source>
        <dbReference type="SAM" id="MobiDB-lite"/>
    </source>
</evidence>
<accession>A0A9C6XSV4</accession>
<keyword evidence="2" id="KW-1185">Reference proteome</keyword>
<gene>
    <name evidence="3" type="primary">LOC127751017</name>
</gene>
<organism evidence="2 3">
    <name type="scientific">Frankliniella occidentalis</name>
    <name type="common">Western flower thrips</name>
    <name type="synonym">Euthrips occidentalis</name>
    <dbReference type="NCBI Taxonomy" id="133901"/>
    <lineage>
        <taxon>Eukaryota</taxon>
        <taxon>Metazoa</taxon>
        <taxon>Ecdysozoa</taxon>
        <taxon>Arthropoda</taxon>
        <taxon>Hexapoda</taxon>
        <taxon>Insecta</taxon>
        <taxon>Pterygota</taxon>
        <taxon>Neoptera</taxon>
        <taxon>Paraneoptera</taxon>
        <taxon>Thysanoptera</taxon>
        <taxon>Terebrantia</taxon>
        <taxon>Thripoidea</taxon>
        <taxon>Thripidae</taxon>
        <taxon>Frankliniella</taxon>
    </lineage>
</organism>
<dbReference type="RefSeq" id="XP_052129838.1">
    <property type="nucleotide sequence ID" value="XM_052273878.1"/>
</dbReference>
<feature type="compositionally biased region" description="Polar residues" evidence="1">
    <location>
        <begin position="28"/>
        <end position="37"/>
    </location>
</feature>
<feature type="region of interest" description="Disordered" evidence="1">
    <location>
        <begin position="24"/>
        <end position="94"/>
    </location>
</feature>
<sequence>MEHTASVLTGECNPCISNQPGRGRAWIGSTTSGSPAQVSGAVLPSEPHVQGHDGNPQHHGADSRARVGSPRSRAAEVERSTEPHDALSNHTHRSVSALRRRELGAASARWLGDRDRGQVEWCAPSGEAEPVDVVSSRFYLEQRLRELEQRARAAEDCAVVVPQLVAEVVCTSSSRTDADRVKWMGAWSGRTGSESSFQLAWNATEEERVLTCMHEAWTQAGLVALPCARTPSDVERLGYGQDGDPRWKHCFVGVGRLDKLHERSRNQGQGIKQALSLK</sequence>
<reference evidence="3" key="1">
    <citation type="submission" date="2025-08" db="UniProtKB">
        <authorList>
            <consortium name="RefSeq"/>
        </authorList>
    </citation>
    <scope>IDENTIFICATION</scope>
    <source>
        <tissue evidence="3">Whole organism</tissue>
    </source>
</reference>
<feature type="compositionally biased region" description="Basic and acidic residues" evidence="1">
    <location>
        <begin position="73"/>
        <end position="87"/>
    </location>
</feature>
<feature type="compositionally biased region" description="Basic and acidic residues" evidence="1">
    <location>
        <begin position="49"/>
        <end position="65"/>
    </location>
</feature>
<dbReference type="KEGG" id="foc:127751017"/>
<dbReference type="AlphaFoldDB" id="A0A9C6XSV4"/>